<dbReference type="Gene3D" id="3.55.40.10">
    <property type="entry name" value="minor pseudopilin epsh domain"/>
    <property type="match status" value="1"/>
</dbReference>
<evidence type="ECO:0000256" key="7">
    <source>
        <dbReference type="ARBA" id="ARBA00022989"/>
    </source>
</evidence>
<gene>
    <name evidence="13" type="ORF">ACFOSS_15250</name>
</gene>
<evidence type="ECO:0000256" key="9">
    <source>
        <dbReference type="ARBA" id="ARBA00025772"/>
    </source>
</evidence>
<evidence type="ECO:0000256" key="6">
    <source>
        <dbReference type="ARBA" id="ARBA00022692"/>
    </source>
</evidence>
<dbReference type="SUPFAM" id="SSF54523">
    <property type="entry name" value="Pili subunits"/>
    <property type="match status" value="1"/>
</dbReference>
<evidence type="ECO:0000256" key="2">
    <source>
        <dbReference type="ARBA" id="ARBA00021549"/>
    </source>
</evidence>
<comment type="subcellular location">
    <subcellularLocation>
        <location evidence="1">Cell inner membrane</location>
        <topology evidence="1">Single-pass membrane protein</topology>
    </subcellularLocation>
</comment>
<keyword evidence="5" id="KW-0997">Cell inner membrane</keyword>
<evidence type="ECO:0000259" key="12">
    <source>
        <dbReference type="Pfam" id="PF12019"/>
    </source>
</evidence>
<dbReference type="Pfam" id="PF07963">
    <property type="entry name" value="N_methyl"/>
    <property type="match status" value="1"/>
</dbReference>
<feature type="transmembrane region" description="Helical" evidence="11">
    <location>
        <begin position="41"/>
        <end position="65"/>
    </location>
</feature>
<evidence type="ECO:0000256" key="5">
    <source>
        <dbReference type="ARBA" id="ARBA00022519"/>
    </source>
</evidence>
<dbReference type="EMBL" id="JBHSAF010000015">
    <property type="protein sequence ID" value="MFC3914804.1"/>
    <property type="molecule type" value="Genomic_DNA"/>
</dbReference>
<comment type="caution">
    <text evidence="13">The sequence shown here is derived from an EMBL/GenBank/DDBJ whole genome shotgun (WGS) entry which is preliminary data.</text>
</comment>
<dbReference type="NCBIfam" id="TIGR02532">
    <property type="entry name" value="IV_pilin_GFxxxE"/>
    <property type="match status" value="1"/>
</dbReference>
<dbReference type="InterPro" id="IPR022346">
    <property type="entry name" value="T2SS_GspH"/>
</dbReference>
<dbReference type="Pfam" id="PF12019">
    <property type="entry name" value="GspH"/>
    <property type="match status" value="1"/>
</dbReference>
<evidence type="ECO:0000256" key="10">
    <source>
        <dbReference type="ARBA" id="ARBA00030775"/>
    </source>
</evidence>
<reference evidence="14" key="1">
    <citation type="journal article" date="2019" name="Int. J. Syst. Evol. Microbiol.">
        <title>The Global Catalogue of Microorganisms (GCM) 10K type strain sequencing project: providing services to taxonomists for standard genome sequencing and annotation.</title>
        <authorList>
            <consortium name="The Broad Institute Genomics Platform"/>
            <consortium name="The Broad Institute Genome Sequencing Center for Infectious Disease"/>
            <person name="Wu L."/>
            <person name="Ma J."/>
        </authorList>
    </citation>
    <scope>NUCLEOTIDE SEQUENCE [LARGE SCALE GENOMIC DNA]</scope>
    <source>
        <strain evidence="14">CCUG 54939</strain>
    </source>
</reference>
<keyword evidence="3" id="KW-1003">Cell membrane</keyword>
<name>A0ABV8CRT3_9GAMM</name>
<keyword evidence="4" id="KW-0488">Methylation</keyword>
<accession>A0ABV8CRT3</accession>
<dbReference type="Proteomes" id="UP001595692">
    <property type="component" value="Unassembled WGS sequence"/>
</dbReference>
<dbReference type="PROSITE" id="PS00409">
    <property type="entry name" value="PROKAR_NTER_METHYL"/>
    <property type="match status" value="1"/>
</dbReference>
<comment type="similarity">
    <text evidence="9">Belongs to the GSP H family.</text>
</comment>
<organism evidence="13 14">
    <name type="scientific">Pseudaeromonas sharmana</name>
    <dbReference type="NCBI Taxonomy" id="328412"/>
    <lineage>
        <taxon>Bacteria</taxon>
        <taxon>Pseudomonadati</taxon>
        <taxon>Pseudomonadota</taxon>
        <taxon>Gammaproteobacteria</taxon>
        <taxon>Aeromonadales</taxon>
        <taxon>Aeromonadaceae</taxon>
        <taxon>Pseudaeromonas</taxon>
    </lineage>
</organism>
<keyword evidence="6 11" id="KW-0812">Transmembrane</keyword>
<keyword evidence="14" id="KW-1185">Reference proteome</keyword>
<evidence type="ECO:0000313" key="14">
    <source>
        <dbReference type="Proteomes" id="UP001595692"/>
    </source>
</evidence>
<evidence type="ECO:0000256" key="11">
    <source>
        <dbReference type="SAM" id="Phobius"/>
    </source>
</evidence>
<dbReference type="InterPro" id="IPR045584">
    <property type="entry name" value="Pilin-like"/>
</dbReference>
<sequence length="206" mass="22544">MYLLSTTKIDAKVANGFDRSLEAMYRGLSMNRRLIIGGTKYIRGVTLIELLVAIAIVAIMSAIGIPSFQRYKLEQQAEAQREAMLNSLSTARVAAQRFSVPVNVCPSSDAASCGNDWNQGWIVYLDNDRDDQLSNGEQVLFAHQYQGKIQILTANSRFRFLPNGMTTTASLNICSDDMSELNRAISINPVGAIELQGSSDANCATP</sequence>
<proteinExistence type="inferred from homology"/>
<evidence type="ECO:0000256" key="8">
    <source>
        <dbReference type="ARBA" id="ARBA00023136"/>
    </source>
</evidence>
<dbReference type="InterPro" id="IPR012902">
    <property type="entry name" value="N_methyl_site"/>
</dbReference>
<protein>
    <recommendedName>
        <fullName evidence="2">Type II secretion system protein H</fullName>
    </recommendedName>
    <alternativeName>
        <fullName evidence="10">General secretion pathway protein H</fullName>
    </alternativeName>
</protein>
<evidence type="ECO:0000313" key="13">
    <source>
        <dbReference type="EMBL" id="MFC3914804.1"/>
    </source>
</evidence>
<feature type="domain" description="General secretion pathway GspH" evidence="12">
    <location>
        <begin position="82"/>
        <end position="191"/>
    </location>
</feature>
<evidence type="ECO:0000256" key="3">
    <source>
        <dbReference type="ARBA" id="ARBA00022475"/>
    </source>
</evidence>
<keyword evidence="8 11" id="KW-0472">Membrane</keyword>
<keyword evidence="7 11" id="KW-1133">Transmembrane helix</keyword>
<evidence type="ECO:0000256" key="1">
    <source>
        <dbReference type="ARBA" id="ARBA00004377"/>
    </source>
</evidence>
<dbReference type="RefSeq" id="WP_377154172.1">
    <property type="nucleotide sequence ID" value="NZ_JBHSAF010000015.1"/>
</dbReference>
<evidence type="ECO:0000256" key="4">
    <source>
        <dbReference type="ARBA" id="ARBA00022481"/>
    </source>
</evidence>